<proteinExistence type="predicted"/>
<sequence length="306" mass="33690">MVKRVLFFAALMVSGVCHAQDIAGTLSAYFGEVRSGKYPAIPKQLSITENSKATLAALTPFLTDTAVAVRGKAYAIAQLAGINARQAHLRQDAVQKLMQGARDTNAGNAGLAMGYLPEFLREDFAPSAQDSLVALLKRRAPHLDKIARLVGYLEVATIRNDLRAIAQESSASKKDRWSAMLALARMGDGYSLENIMSRLRRLPVNDEVVYEVFPDLVYTRNKELIDYLVTVLNSTEANCNSADAEHPARIPCGYRVMEMLAPAIEGYPLKVDASGDIDAKDYVAALQIVRDWFKATPDYKVNKNKY</sequence>
<evidence type="ECO:0000256" key="1">
    <source>
        <dbReference type="SAM" id="SignalP"/>
    </source>
</evidence>
<dbReference type="AlphaFoldDB" id="A0AAP2GUD8"/>
<dbReference type="Proteomes" id="UP001319080">
    <property type="component" value="Unassembled WGS sequence"/>
</dbReference>
<reference evidence="2 3" key="1">
    <citation type="submission" date="2021-05" db="EMBL/GenBank/DDBJ databases">
        <title>A Polyphasic approach of four new species of the genus Ohtaekwangia: Ohtaekwangia histidinii sp. nov., Ohtaekwangia cretensis sp. nov., Ohtaekwangia indiensis sp. nov., Ohtaekwangia reichenbachii sp. nov. from diverse environment.</title>
        <authorList>
            <person name="Octaviana S."/>
        </authorList>
    </citation>
    <scope>NUCLEOTIDE SEQUENCE [LARGE SCALE GENOMIC DNA]</scope>
    <source>
        <strain evidence="2 3">PWU5</strain>
    </source>
</reference>
<evidence type="ECO:0008006" key="4">
    <source>
        <dbReference type="Google" id="ProtNLM"/>
    </source>
</evidence>
<dbReference type="RefSeq" id="WP_254084988.1">
    <property type="nucleotide sequence ID" value="NZ_JAHESE010000013.1"/>
</dbReference>
<keyword evidence="3" id="KW-1185">Reference proteome</keyword>
<feature type="chain" id="PRO_5043041601" description="HEAT repeat domain-containing protein" evidence="1">
    <location>
        <begin position="20"/>
        <end position="306"/>
    </location>
</feature>
<comment type="caution">
    <text evidence="2">The sequence shown here is derived from an EMBL/GenBank/DDBJ whole genome shotgun (WGS) entry which is preliminary data.</text>
</comment>
<keyword evidence="1" id="KW-0732">Signal</keyword>
<feature type="signal peptide" evidence="1">
    <location>
        <begin position="1"/>
        <end position="19"/>
    </location>
</feature>
<gene>
    <name evidence="2" type="ORF">KK062_14290</name>
</gene>
<protein>
    <recommendedName>
        <fullName evidence="4">HEAT repeat domain-containing protein</fullName>
    </recommendedName>
</protein>
<name>A0AAP2GUD8_9BACT</name>
<evidence type="ECO:0000313" key="2">
    <source>
        <dbReference type="EMBL" id="MBT1709408.1"/>
    </source>
</evidence>
<organism evidence="2 3">
    <name type="scientific">Dawidia cretensis</name>
    <dbReference type="NCBI Taxonomy" id="2782350"/>
    <lineage>
        <taxon>Bacteria</taxon>
        <taxon>Pseudomonadati</taxon>
        <taxon>Bacteroidota</taxon>
        <taxon>Cytophagia</taxon>
        <taxon>Cytophagales</taxon>
        <taxon>Chryseotaleaceae</taxon>
        <taxon>Dawidia</taxon>
    </lineage>
</organism>
<dbReference type="EMBL" id="JAHESE010000013">
    <property type="protein sequence ID" value="MBT1709408.1"/>
    <property type="molecule type" value="Genomic_DNA"/>
</dbReference>
<accession>A0AAP2GUD8</accession>
<evidence type="ECO:0000313" key="3">
    <source>
        <dbReference type="Proteomes" id="UP001319080"/>
    </source>
</evidence>